<evidence type="ECO:0000313" key="2">
    <source>
        <dbReference type="Proteomes" id="UP000323258"/>
    </source>
</evidence>
<reference evidence="1 2" key="2">
    <citation type="submission" date="2019-09" db="EMBL/GenBank/DDBJ databases">
        <title>Mesorhizobium sp. MaA-C15 isolated from Microcystis aeruginosa.</title>
        <authorList>
            <person name="Jeong S.E."/>
            <person name="Jin H.M."/>
            <person name="Jeon C.O."/>
        </authorList>
    </citation>
    <scope>NUCLEOTIDE SEQUENCE [LARGE SCALE GENOMIC DNA]</scope>
    <source>
        <strain evidence="1 2">MaA-C15</strain>
    </source>
</reference>
<dbReference type="NCBIfam" id="NF006586">
    <property type="entry name" value="PRK09112.1"/>
    <property type="match status" value="1"/>
</dbReference>
<name>A0A5D4GTL7_9HYPH</name>
<dbReference type="PANTHER" id="PTHR11669:SF8">
    <property type="entry name" value="DNA POLYMERASE III SUBUNIT DELTA"/>
    <property type="match status" value="1"/>
</dbReference>
<dbReference type="OrthoDB" id="9811073at2"/>
<dbReference type="PANTHER" id="PTHR11669">
    <property type="entry name" value="REPLICATION FACTOR C / DNA POLYMERASE III GAMMA-TAU SUBUNIT"/>
    <property type="match status" value="1"/>
</dbReference>
<dbReference type="NCBIfam" id="NF005677">
    <property type="entry name" value="PRK07471.1"/>
    <property type="match status" value="1"/>
</dbReference>
<evidence type="ECO:0000313" key="1">
    <source>
        <dbReference type="EMBL" id="TYR31119.1"/>
    </source>
</evidence>
<dbReference type="EC" id="2.7.7.7" evidence="1"/>
<dbReference type="NCBIfam" id="TIGR00678">
    <property type="entry name" value="holB"/>
    <property type="match status" value="1"/>
</dbReference>
<accession>A0A5D4GTL7</accession>
<dbReference type="GO" id="GO:0009360">
    <property type="term" value="C:DNA polymerase III complex"/>
    <property type="evidence" value="ECO:0007669"/>
    <property type="project" value="TreeGrafter"/>
</dbReference>
<sequence>MSFVRLAPEQFDSIPEIAEPAENPLLVGHDEAMAQCATAYRSGKMHHALLLAGPTGIGKATFAFHLAQHLLANPVAEDAPGTFTPRDPSSALFRQIAQGSHPAVLHLTRPMNEKTKAFKSVVTVDEIRRINRFLSMTSHDGGWRVVIVDPADDMNTNAANALLKNLEEPPPRTLFVLVAHSLGSLLPTIRSRCQTIKLKPLEPSALLGVLRALEAPVPEDEDASAALADRAGGSVRDALLLTQYGGLDITQAMENVLRGQSFVFGDAWRVAEAVSGRDAAVQFAIFNQTALDMISDHARNAAASGDVATAARLSDLWQGTERTIAETETYNLDKKQHVTSLLRRMWQALRD</sequence>
<dbReference type="Gene3D" id="3.40.50.300">
    <property type="entry name" value="P-loop containing nucleotide triphosphate hydrolases"/>
    <property type="match status" value="1"/>
</dbReference>
<comment type="caution">
    <text evidence="1">The sequence shown here is derived from an EMBL/GenBank/DDBJ whole genome shotgun (WGS) entry which is preliminary data.</text>
</comment>
<dbReference type="InterPro" id="IPR004622">
    <property type="entry name" value="DNA_pol_HolB"/>
</dbReference>
<dbReference type="InterPro" id="IPR050238">
    <property type="entry name" value="DNA_Rep/Repair_Clamp_Loader"/>
</dbReference>
<gene>
    <name evidence="1" type="ORF">FY036_16980</name>
</gene>
<dbReference type="Pfam" id="PF13177">
    <property type="entry name" value="DNA_pol3_delta2"/>
    <property type="match status" value="1"/>
</dbReference>
<protein>
    <submittedName>
        <fullName evidence="1">DNA polymerase III subunit delta</fullName>
        <ecNumber evidence="1">2.7.7.7</ecNumber>
    </submittedName>
</protein>
<proteinExistence type="predicted"/>
<dbReference type="RefSeq" id="WP_148915920.1">
    <property type="nucleotide sequence ID" value="NZ_VSZS01000065.1"/>
</dbReference>
<keyword evidence="1" id="KW-0808">Transferase</keyword>
<dbReference type="Proteomes" id="UP000323258">
    <property type="component" value="Unassembled WGS sequence"/>
</dbReference>
<dbReference type="AlphaFoldDB" id="A0A5D4GTL7"/>
<dbReference type="SUPFAM" id="SSF52540">
    <property type="entry name" value="P-loop containing nucleoside triphosphate hydrolases"/>
    <property type="match status" value="1"/>
</dbReference>
<keyword evidence="2" id="KW-1185">Reference proteome</keyword>
<organism evidence="1 2">
    <name type="scientific">Neoaquamicrobium microcysteis</name>
    <dbReference type="NCBI Taxonomy" id="2682781"/>
    <lineage>
        <taxon>Bacteria</taxon>
        <taxon>Pseudomonadati</taxon>
        <taxon>Pseudomonadota</taxon>
        <taxon>Alphaproteobacteria</taxon>
        <taxon>Hyphomicrobiales</taxon>
        <taxon>Phyllobacteriaceae</taxon>
        <taxon>Neoaquamicrobium</taxon>
    </lineage>
</organism>
<keyword evidence="1" id="KW-0548">Nucleotidyltransferase</keyword>
<dbReference type="InterPro" id="IPR027417">
    <property type="entry name" value="P-loop_NTPase"/>
</dbReference>
<dbReference type="EMBL" id="VSZS01000065">
    <property type="protein sequence ID" value="TYR31119.1"/>
    <property type="molecule type" value="Genomic_DNA"/>
</dbReference>
<dbReference type="GO" id="GO:0006261">
    <property type="term" value="P:DNA-templated DNA replication"/>
    <property type="evidence" value="ECO:0007669"/>
    <property type="project" value="TreeGrafter"/>
</dbReference>
<dbReference type="GO" id="GO:0008408">
    <property type="term" value="F:3'-5' exonuclease activity"/>
    <property type="evidence" value="ECO:0007669"/>
    <property type="project" value="InterPro"/>
</dbReference>
<reference evidence="1 2" key="1">
    <citation type="submission" date="2019-08" db="EMBL/GenBank/DDBJ databases">
        <authorList>
            <person name="Seo Y.L."/>
        </authorList>
    </citation>
    <scope>NUCLEOTIDE SEQUENCE [LARGE SCALE GENOMIC DNA]</scope>
    <source>
        <strain evidence="1 2">MaA-C15</strain>
    </source>
</reference>
<dbReference type="GO" id="GO:0003887">
    <property type="term" value="F:DNA-directed DNA polymerase activity"/>
    <property type="evidence" value="ECO:0007669"/>
    <property type="project" value="UniProtKB-EC"/>
</dbReference>